<dbReference type="Proteomes" id="UP000823775">
    <property type="component" value="Unassembled WGS sequence"/>
</dbReference>
<keyword evidence="2" id="KW-1185">Reference proteome</keyword>
<protein>
    <submittedName>
        <fullName evidence="1">Uncharacterized protein</fullName>
    </submittedName>
</protein>
<gene>
    <name evidence="1" type="ORF">HAX54_047755</name>
</gene>
<name>A0ABS8WIK8_DATST</name>
<sequence length="114" mass="12274">MDLCAASWHLQSTSATQEELREYGLGIALHTHAEEGVFDLATKKDNDAPSSKKRNLTLGLSAYQTPKVSDNAQAQNLPLRNASSSTGGLLKLAHMAHAHNAQLVKLVKVIPSMI</sequence>
<accession>A0ABS8WIK8</accession>
<reference evidence="1 2" key="1">
    <citation type="journal article" date="2021" name="BMC Genomics">
        <title>Datura genome reveals duplications of psychoactive alkaloid biosynthetic genes and high mutation rate following tissue culture.</title>
        <authorList>
            <person name="Rajewski A."/>
            <person name="Carter-House D."/>
            <person name="Stajich J."/>
            <person name="Litt A."/>
        </authorList>
    </citation>
    <scope>NUCLEOTIDE SEQUENCE [LARGE SCALE GENOMIC DNA]</scope>
    <source>
        <strain evidence="1">AR-01</strain>
    </source>
</reference>
<evidence type="ECO:0000313" key="2">
    <source>
        <dbReference type="Proteomes" id="UP000823775"/>
    </source>
</evidence>
<organism evidence="1 2">
    <name type="scientific">Datura stramonium</name>
    <name type="common">Jimsonweed</name>
    <name type="synonym">Common thornapple</name>
    <dbReference type="NCBI Taxonomy" id="4076"/>
    <lineage>
        <taxon>Eukaryota</taxon>
        <taxon>Viridiplantae</taxon>
        <taxon>Streptophyta</taxon>
        <taxon>Embryophyta</taxon>
        <taxon>Tracheophyta</taxon>
        <taxon>Spermatophyta</taxon>
        <taxon>Magnoliopsida</taxon>
        <taxon>eudicotyledons</taxon>
        <taxon>Gunneridae</taxon>
        <taxon>Pentapetalae</taxon>
        <taxon>asterids</taxon>
        <taxon>lamiids</taxon>
        <taxon>Solanales</taxon>
        <taxon>Solanaceae</taxon>
        <taxon>Solanoideae</taxon>
        <taxon>Datureae</taxon>
        <taxon>Datura</taxon>
    </lineage>
</organism>
<evidence type="ECO:0000313" key="1">
    <source>
        <dbReference type="EMBL" id="MCE3050646.1"/>
    </source>
</evidence>
<comment type="caution">
    <text evidence="1">The sequence shown here is derived from an EMBL/GenBank/DDBJ whole genome shotgun (WGS) entry which is preliminary data.</text>
</comment>
<proteinExistence type="predicted"/>
<dbReference type="EMBL" id="JACEIK010007781">
    <property type="protein sequence ID" value="MCE3050646.1"/>
    <property type="molecule type" value="Genomic_DNA"/>
</dbReference>